<keyword evidence="4" id="KW-1185">Reference proteome</keyword>
<evidence type="ECO:0000313" key="3">
    <source>
        <dbReference type="EMBL" id="OLQ91388.1"/>
    </source>
</evidence>
<name>A0ABX3FIS4_9VIBR</name>
<dbReference type="SUPFAM" id="SSF82771">
    <property type="entry name" value="GIY-YIG endonuclease"/>
    <property type="match status" value="1"/>
</dbReference>
<dbReference type="PROSITE" id="PS50164">
    <property type="entry name" value="GIY_YIG"/>
    <property type="match status" value="1"/>
</dbReference>
<gene>
    <name evidence="3" type="ORF">BIY20_00840</name>
</gene>
<dbReference type="RefSeq" id="WP_075715098.1">
    <property type="nucleotide sequence ID" value="NZ_AP019655.1"/>
</dbReference>
<evidence type="ECO:0000313" key="4">
    <source>
        <dbReference type="Proteomes" id="UP000186039"/>
    </source>
</evidence>
<dbReference type="Pfam" id="PF01541">
    <property type="entry name" value="GIY-YIG"/>
    <property type="match status" value="1"/>
</dbReference>
<accession>A0ABX3FIS4</accession>
<dbReference type="Gene3D" id="3.40.1440.10">
    <property type="entry name" value="GIY-YIG endonuclease"/>
    <property type="match status" value="1"/>
</dbReference>
<protein>
    <recommendedName>
        <fullName evidence="2">GIY-YIG domain-containing protein</fullName>
    </recommendedName>
</protein>
<dbReference type="PANTHER" id="PTHR34477:SF1">
    <property type="entry name" value="UPF0213 PROTEIN YHBQ"/>
    <property type="match status" value="1"/>
</dbReference>
<dbReference type="InterPro" id="IPR050190">
    <property type="entry name" value="UPF0213_domain"/>
</dbReference>
<dbReference type="EMBL" id="MJMH01000173">
    <property type="protein sequence ID" value="OLQ91388.1"/>
    <property type="molecule type" value="Genomic_DNA"/>
</dbReference>
<comment type="caution">
    <text evidence="3">The sequence shown here is derived from an EMBL/GenBank/DDBJ whole genome shotgun (WGS) entry which is preliminary data.</text>
</comment>
<evidence type="ECO:0000256" key="1">
    <source>
        <dbReference type="ARBA" id="ARBA00007435"/>
    </source>
</evidence>
<reference evidence="3 4" key="1">
    <citation type="submission" date="2016-09" db="EMBL/GenBank/DDBJ databases">
        <title>Genomic Taxonomy of the Vibrionaceae.</title>
        <authorList>
            <person name="Gonzalez-Castillo A."/>
            <person name="Gomez-Gil B."/>
            <person name="Enciso-Ibarra K."/>
        </authorList>
    </citation>
    <scope>NUCLEOTIDE SEQUENCE [LARGE SCALE GENOMIC DNA]</scope>
    <source>
        <strain evidence="3 4">CAIM 1902</strain>
    </source>
</reference>
<sequence length="107" mass="11941">MSESNTTVWSVYLVRMRSNALYCGISTDVQRRFEQHVSGKGAKALKGKGPLVLEWHSELSDCRSLASKVEYALKQQTKSVKEALILGELALSDVIRSDLYAEIYSLS</sequence>
<dbReference type="InterPro" id="IPR035901">
    <property type="entry name" value="GIY-YIG_endonuc_sf"/>
</dbReference>
<evidence type="ECO:0000259" key="2">
    <source>
        <dbReference type="PROSITE" id="PS50164"/>
    </source>
</evidence>
<comment type="similarity">
    <text evidence="1">Belongs to the UPF0213 family.</text>
</comment>
<dbReference type="CDD" id="cd10456">
    <property type="entry name" value="GIY-YIG_UPF0213"/>
    <property type="match status" value="1"/>
</dbReference>
<dbReference type="PANTHER" id="PTHR34477">
    <property type="entry name" value="UPF0213 PROTEIN YHBQ"/>
    <property type="match status" value="1"/>
</dbReference>
<feature type="domain" description="GIY-YIG" evidence="2">
    <location>
        <begin position="7"/>
        <end position="83"/>
    </location>
</feature>
<dbReference type="Proteomes" id="UP000186039">
    <property type="component" value="Unassembled WGS sequence"/>
</dbReference>
<proteinExistence type="inferred from homology"/>
<dbReference type="InterPro" id="IPR000305">
    <property type="entry name" value="GIY-YIG_endonuc"/>
</dbReference>
<organism evidence="3 4">
    <name type="scientific">Vibrio panuliri</name>
    <dbReference type="NCBI Taxonomy" id="1381081"/>
    <lineage>
        <taxon>Bacteria</taxon>
        <taxon>Pseudomonadati</taxon>
        <taxon>Pseudomonadota</taxon>
        <taxon>Gammaproteobacteria</taxon>
        <taxon>Vibrionales</taxon>
        <taxon>Vibrionaceae</taxon>
        <taxon>Vibrio</taxon>
    </lineage>
</organism>